<accession>A0A2N3IGJ5</accession>
<keyword evidence="1" id="KW-0472">Membrane</keyword>
<comment type="caution">
    <text evidence="2">The sequence shown here is derived from an EMBL/GenBank/DDBJ whole genome shotgun (WGS) entry which is preliminary data.</text>
</comment>
<dbReference type="AlphaFoldDB" id="A0A2N3IGJ5"/>
<name>A0A2N3IGJ5_9BACT</name>
<evidence type="ECO:0000313" key="3">
    <source>
        <dbReference type="Proteomes" id="UP000233618"/>
    </source>
</evidence>
<proteinExistence type="predicted"/>
<evidence type="ECO:0000313" key="2">
    <source>
        <dbReference type="EMBL" id="PKQ69436.1"/>
    </source>
</evidence>
<gene>
    <name evidence="2" type="ORF">BZG01_00440</name>
</gene>
<reference evidence="2 3" key="1">
    <citation type="journal article" date="2017" name="Front. Microbiol.">
        <title>Labilibaculum manganireducens gen. nov., sp. nov. and Labilibaculum filiforme sp. nov., Novel Bacteroidetes Isolated from Subsurface Sediments of the Baltic Sea.</title>
        <authorList>
            <person name="Vandieken V."/>
            <person name="Marshall I.P."/>
            <person name="Niemann H."/>
            <person name="Engelen B."/>
            <person name="Cypionka H."/>
        </authorList>
    </citation>
    <scope>NUCLEOTIDE SEQUENCE [LARGE SCALE GENOMIC DNA]</scope>
    <source>
        <strain evidence="2 3">59.10-2M</strain>
    </source>
</reference>
<organism evidence="2 3">
    <name type="scientific">Labilibaculum manganireducens</name>
    <dbReference type="NCBI Taxonomy" id="1940525"/>
    <lineage>
        <taxon>Bacteria</taxon>
        <taxon>Pseudomonadati</taxon>
        <taxon>Bacteroidota</taxon>
        <taxon>Bacteroidia</taxon>
        <taxon>Marinilabiliales</taxon>
        <taxon>Marinifilaceae</taxon>
        <taxon>Labilibaculum</taxon>
    </lineage>
</organism>
<protein>
    <recommendedName>
        <fullName evidence="4">DUF2752 domain-containing protein</fullName>
    </recommendedName>
</protein>
<feature type="transmembrane region" description="Helical" evidence="1">
    <location>
        <begin position="77"/>
        <end position="98"/>
    </location>
</feature>
<dbReference type="Pfam" id="PF10825">
    <property type="entry name" value="DUF2752"/>
    <property type="match status" value="1"/>
</dbReference>
<feature type="transmembrane region" description="Helical" evidence="1">
    <location>
        <begin position="118"/>
        <end position="136"/>
    </location>
</feature>
<dbReference type="Proteomes" id="UP000233618">
    <property type="component" value="Unassembled WGS sequence"/>
</dbReference>
<evidence type="ECO:0008006" key="4">
    <source>
        <dbReference type="Google" id="ProtNLM"/>
    </source>
</evidence>
<dbReference type="InterPro" id="IPR021215">
    <property type="entry name" value="DUF2752"/>
</dbReference>
<keyword evidence="3" id="KW-1185">Reference proteome</keyword>
<sequence>MAGSRNRLYMLLIGACLVGYLWLFVNLNKETSIFPNEVNVCLFKKISTIPCPSCGSTRSVLSLLHGRIEQAFLLNPIGLLLFLIMTASPIWICIDFLLKKDSFFIFYNKAEHILKQKLVAIPLIVLVLLNWIWNIYKDI</sequence>
<keyword evidence="1" id="KW-1133">Transmembrane helix</keyword>
<evidence type="ECO:0000256" key="1">
    <source>
        <dbReference type="SAM" id="Phobius"/>
    </source>
</evidence>
<keyword evidence="1" id="KW-0812">Transmembrane</keyword>
<dbReference type="EMBL" id="MVDE01000001">
    <property type="protein sequence ID" value="PKQ69436.1"/>
    <property type="molecule type" value="Genomic_DNA"/>
</dbReference>
<feature type="transmembrane region" description="Helical" evidence="1">
    <location>
        <begin position="7"/>
        <end position="25"/>
    </location>
</feature>